<proteinExistence type="predicted"/>
<dbReference type="SUPFAM" id="SSF88723">
    <property type="entry name" value="PIN domain-like"/>
    <property type="match status" value="1"/>
</dbReference>
<dbReference type="PANTHER" id="PTHR39677">
    <property type="entry name" value="RIBONUCLEASE VAPC6"/>
    <property type="match status" value="1"/>
</dbReference>
<dbReference type="AlphaFoldDB" id="A0A2G9XCK9"/>
<dbReference type="InterPro" id="IPR002716">
    <property type="entry name" value="PIN_dom"/>
</dbReference>
<dbReference type="EMBL" id="PCQY01000013">
    <property type="protein sequence ID" value="PIP04715.1"/>
    <property type="molecule type" value="Genomic_DNA"/>
</dbReference>
<protein>
    <recommendedName>
        <fullName evidence="1">PIN domain-containing protein</fullName>
    </recommendedName>
</protein>
<dbReference type="Pfam" id="PF01850">
    <property type="entry name" value="PIN"/>
    <property type="match status" value="1"/>
</dbReference>
<gene>
    <name evidence="2" type="ORF">COX53_01000</name>
</gene>
<dbReference type="SMART" id="SM00670">
    <property type="entry name" value="PINc"/>
    <property type="match status" value="1"/>
</dbReference>
<name>A0A2G9XCK9_UNCKA</name>
<evidence type="ECO:0000313" key="3">
    <source>
        <dbReference type="Proteomes" id="UP000231388"/>
    </source>
</evidence>
<reference evidence="2 3" key="1">
    <citation type="submission" date="2017-09" db="EMBL/GenBank/DDBJ databases">
        <title>Depth-based differentiation of microbial function through sediment-hosted aquifers and enrichment of novel symbionts in the deep terrestrial subsurface.</title>
        <authorList>
            <person name="Probst A.J."/>
            <person name="Ladd B."/>
            <person name="Jarett J.K."/>
            <person name="Geller-Mcgrath D.E."/>
            <person name="Sieber C.M."/>
            <person name="Emerson J.B."/>
            <person name="Anantharaman K."/>
            <person name="Thomas B.C."/>
            <person name="Malmstrom R."/>
            <person name="Stieglmeier M."/>
            <person name="Klingl A."/>
            <person name="Woyke T."/>
            <person name="Ryan C.M."/>
            <person name="Banfield J.F."/>
        </authorList>
    </citation>
    <scope>NUCLEOTIDE SEQUENCE [LARGE SCALE GENOMIC DNA]</scope>
    <source>
        <strain evidence="2">CG23_combo_of_CG06-09_8_20_14_all_40_14</strain>
    </source>
</reference>
<organism evidence="2 3">
    <name type="scientific">candidate division WWE3 bacterium CG23_combo_of_CG06-09_8_20_14_all_40_14</name>
    <dbReference type="NCBI Taxonomy" id="1975095"/>
    <lineage>
        <taxon>Bacteria</taxon>
        <taxon>Katanobacteria</taxon>
    </lineage>
</organism>
<feature type="domain" description="PIN" evidence="1">
    <location>
        <begin position="2"/>
        <end position="127"/>
    </location>
</feature>
<dbReference type="InterPro" id="IPR029060">
    <property type="entry name" value="PIN-like_dom_sf"/>
</dbReference>
<dbReference type="Gene3D" id="3.40.50.1010">
    <property type="entry name" value="5'-nuclease"/>
    <property type="match status" value="1"/>
</dbReference>
<evidence type="ECO:0000259" key="1">
    <source>
        <dbReference type="SMART" id="SM00670"/>
    </source>
</evidence>
<dbReference type="PANTHER" id="PTHR39677:SF4">
    <property type="entry name" value="RIBONUCLEASE VAPC6"/>
    <property type="match status" value="1"/>
</dbReference>
<dbReference type="Proteomes" id="UP000231388">
    <property type="component" value="Unassembled WGS sequence"/>
</dbReference>
<sequence length="135" mass="15469">MSNVFIDSNILIYSQDAASSNYKRSMQILKGILESGGSIVITPFVLNETHYFFIKAVGIEKGAEAITKILKIPNLKLVDLILTTNDIKSILRISKKYKLKTFDSFHTYYCKKLRIKKIATFDTDFNKIPWLKTIN</sequence>
<evidence type="ECO:0000313" key="2">
    <source>
        <dbReference type="EMBL" id="PIP04715.1"/>
    </source>
</evidence>
<comment type="caution">
    <text evidence="2">The sequence shown here is derived from an EMBL/GenBank/DDBJ whole genome shotgun (WGS) entry which is preliminary data.</text>
</comment>
<accession>A0A2G9XCK9</accession>